<name>A0ABT7VUK3_9GAMM</name>
<dbReference type="EMBL" id="JAUCGM010000540">
    <property type="protein sequence ID" value="MDM8563264.1"/>
    <property type="molecule type" value="Genomic_DNA"/>
</dbReference>
<protein>
    <submittedName>
        <fullName evidence="1">Uncharacterized protein</fullName>
    </submittedName>
</protein>
<dbReference type="Proteomes" id="UP001171945">
    <property type="component" value="Unassembled WGS sequence"/>
</dbReference>
<gene>
    <name evidence="1" type="ORF">QUF54_07915</name>
</gene>
<reference evidence="1" key="1">
    <citation type="submission" date="2023-06" db="EMBL/GenBank/DDBJ databases">
        <title>Uncultivated large filamentous bacteria from sulfidic sediments reveal new species and different genomic features in energy metabolism and defense.</title>
        <authorList>
            <person name="Fonseca A."/>
        </authorList>
    </citation>
    <scope>NUCLEOTIDE SEQUENCE</scope>
    <source>
        <strain evidence="1">HSG4</strain>
    </source>
</reference>
<organism evidence="1 2">
    <name type="scientific">Candidatus Marithioploca araucensis</name>
    <dbReference type="NCBI Taxonomy" id="70273"/>
    <lineage>
        <taxon>Bacteria</taxon>
        <taxon>Pseudomonadati</taxon>
        <taxon>Pseudomonadota</taxon>
        <taxon>Gammaproteobacteria</taxon>
        <taxon>Thiotrichales</taxon>
        <taxon>Thiotrichaceae</taxon>
        <taxon>Candidatus Marithioploca</taxon>
    </lineage>
</organism>
<keyword evidence="2" id="KW-1185">Reference proteome</keyword>
<comment type="caution">
    <text evidence="1">The sequence shown here is derived from an EMBL/GenBank/DDBJ whole genome shotgun (WGS) entry which is preliminary data.</text>
</comment>
<evidence type="ECO:0000313" key="1">
    <source>
        <dbReference type="EMBL" id="MDM8563264.1"/>
    </source>
</evidence>
<sequence length="472" mass="55051">MKKHILYQSDYELHAFFVKGKKIQEVQRFQRVNKFEANFTQYLSRNPKTPIYWLVDTTQEAYQTTLLPHVLGKDRRDLMAYKMRRSFEESAYTYGIVQGRETQGRKDDRVLFMALNDPNFLEPWLDLLTRQKIPLAGIYSLPLLSQHLLKHLPQAPYTLLVTDTPHSDNTGLRQTFFINQKLQFSRLIPLNISDIQERTQEILNQIITTQRYLDNERLLPESDPPQVLSAIILTDSQTCRVFNKSLDYDPSTLNIHVLDNSDLALKIGIKTDSERALYLPDFVAIQISRSWFTKNHYASHKDRRYSFYRHLRKAFYFTSILLLSGATAKSAILLQDANSLKEKGLTTIEKTKSRQAEIEKLREKLPHSDLDILLVRNIVDVGYHLKALHLSPQPALEKLSHVLNRHNDLLIQQLKWGIGHSKTELFETNTKTMKSEKRDNLFKELDFTKNFIEGQRLQGKIDNFKGDYLKAS</sequence>
<proteinExistence type="predicted"/>
<accession>A0ABT7VUK3</accession>
<feature type="non-terminal residue" evidence="1">
    <location>
        <position position="472"/>
    </location>
</feature>
<evidence type="ECO:0000313" key="2">
    <source>
        <dbReference type="Proteomes" id="UP001171945"/>
    </source>
</evidence>